<feature type="domain" description="Dendritic cell-specific transmembrane protein-like" evidence="6">
    <location>
        <begin position="349"/>
        <end position="538"/>
    </location>
</feature>
<evidence type="ECO:0000256" key="1">
    <source>
        <dbReference type="ARBA" id="ARBA00004141"/>
    </source>
</evidence>
<comment type="subcellular location">
    <subcellularLocation>
        <location evidence="1">Membrane</location>
        <topology evidence="1">Multi-pass membrane protein</topology>
    </subcellularLocation>
</comment>
<feature type="transmembrane region" description="Helical" evidence="5">
    <location>
        <begin position="493"/>
        <end position="515"/>
    </location>
</feature>
<dbReference type="InterPro" id="IPR058842">
    <property type="entry name" value="DCST1_C"/>
</dbReference>
<gene>
    <name evidence="9" type="primary">LOC111597412</name>
</gene>
<reference evidence="9" key="1">
    <citation type="submission" date="2025-08" db="UniProtKB">
        <authorList>
            <consortium name="RefSeq"/>
        </authorList>
    </citation>
    <scope>IDENTIFICATION</scope>
    <source>
        <strain evidence="9">15085-1641.00</strain>
        <tissue evidence="9">Whole body</tissue>
    </source>
</reference>
<dbReference type="Pfam" id="PF26039">
    <property type="entry name" value="Dcst2"/>
    <property type="match status" value="1"/>
</dbReference>
<dbReference type="KEGG" id="dhe:111597412"/>
<evidence type="ECO:0000313" key="9">
    <source>
        <dbReference type="RefSeq" id="XP_030079482.1"/>
    </source>
</evidence>
<dbReference type="PANTHER" id="PTHR21041">
    <property type="entry name" value="DENDRITIC CELL-SPECIFIC TRANSMEMBRANE PROTEIN"/>
    <property type="match status" value="1"/>
</dbReference>
<dbReference type="Proteomes" id="UP000504633">
    <property type="component" value="Unplaced"/>
</dbReference>
<sequence>MKDFELKPHISEVWPLKWIIPLVICGYLTGIGLILLWYELQPAHKTRDLTQLSLLYVCLGLLCTTMLFCRAVRCVLTLALPSLGSSRGRALLITFAFFLAARGPIANILANLMVLLRSLACAQELLRQALGHMMDVIAEPVRAVHMAIELLMDELRRVMRQLMELLLRIQSYLLLIIDTFKSCAGWLKAVLELCNSELGTPWARCQKAASRAMLKCRARLGVLKSLCYATKLFLALCYPAKLVDVFCAGVWDGSWAIVDTILERYYEFVAHLEQMFDVSISFEHDFYFHTNASRNLSDVGEEIIHDIKVRLRPLVLFDSWLDLLCWIMVLFIFIKSIYFYLRYMHSLKYQNMYLTRSFYAIDAKCRQKGEPAVLPLQRLEHFKYLKLSSLRLTAIEYVLLAESASLMCNTCLQLGCICLVDFSVFWLLDMITYYGEEQKDIEIPPFLDVQVEGGGFVGDVMRGVANAFRPMSQKTRVDSKSCLPEPVEPAYRYYIGILVLCLLAWFILVAEPYLLRLRHAIMERYYPERAHERALYLHSKILAKRVSFLKMMRRKIRATLKYQKDGCCNCCWGWIRTKFCWCCRCLCRSGGPRKERCLLCAQLLSSSNRIQCDTPECPGLYCQPCYSESKHQCCLCKRPMDYGDHSDISEIHDSSDDPGTESYGQIRKRTYCAKYRKEEGKKKP</sequence>
<feature type="transmembrane region" description="Helical" evidence="5">
    <location>
        <begin position="18"/>
        <end position="40"/>
    </location>
</feature>
<keyword evidence="8" id="KW-1185">Reference proteome</keyword>
<evidence type="ECO:0000259" key="6">
    <source>
        <dbReference type="Pfam" id="PF07782"/>
    </source>
</evidence>
<proteinExistence type="predicted"/>
<keyword evidence="3 5" id="KW-1133">Transmembrane helix</keyword>
<evidence type="ECO:0000256" key="2">
    <source>
        <dbReference type="ARBA" id="ARBA00022692"/>
    </source>
</evidence>
<feature type="transmembrane region" description="Helical" evidence="5">
    <location>
        <begin position="320"/>
        <end position="341"/>
    </location>
</feature>
<evidence type="ECO:0000256" key="4">
    <source>
        <dbReference type="ARBA" id="ARBA00023136"/>
    </source>
</evidence>
<evidence type="ECO:0000259" key="7">
    <source>
        <dbReference type="Pfam" id="PF26037"/>
    </source>
</evidence>
<protein>
    <submittedName>
        <fullName evidence="9">DC-STAMP domain-containing protein 2-like</fullName>
    </submittedName>
</protein>
<dbReference type="PANTHER" id="PTHR21041:SF9">
    <property type="entry name" value="DENDRITIC CELL-SPECIFIC TRANSMEMBRANE PROTEIN-LIKE DOMAIN-CONTAINING PROTEIN"/>
    <property type="match status" value="1"/>
</dbReference>
<feature type="domain" description="E3 ubiquitin-protein ligase DCST1-like C-terminal" evidence="7">
    <location>
        <begin position="596"/>
        <end position="639"/>
    </location>
</feature>
<feature type="transmembrane region" description="Helical" evidence="5">
    <location>
        <begin position="52"/>
        <end position="80"/>
    </location>
</feature>
<organism evidence="8 9">
    <name type="scientific">Drosophila hydei</name>
    <name type="common">Fruit fly</name>
    <dbReference type="NCBI Taxonomy" id="7224"/>
    <lineage>
        <taxon>Eukaryota</taxon>
        <taxon>Metazoa</taxon>
        <taxon>Ecdysozoa</taxon>
        <taxon>Arthropoda</taxon>
        <taxon>Hexapoda</taxon>
        <taxon>Insecta</taxon>
        <taxon>Pterygota</taxon>
        <taxon>Neoptera</taxon>
        <taxon>Endopterygota</taxon>
        <taxon>Diptera</taxon>
        <taxon>Brachycera</taxon>
        <taxon>Muscomorpha</taxon>
        <taxon>Ephydroidea</taxon>
        <taxon>Drosophilidae</taxon>
        <taxon>Drosophila</taxon>
    </lineage>
</organism>
<dbReference type="GeneID" id="111597412"/>
<dbReference type="InterPro" id="IPR051856">
    <property type="entry name" value="CSR-E3_Ligase_Protein"/>
</dbReference>
<dbReference type="GO" id="GO:0016020">
    <property type="term" value="C:membrane"/>
    <property type="evidence" value="ECO:0007669"/>
    <property type="project" value="UniProtKB-SubCell"/>
</dbReference>
<dbReference type="OrthoDB" id="6598372at2759"/>
<dbReference type="OMA" id="DAKDNCM"/>
<dbReference type="Pfam" id="PF07782">
    <property type="entry name" value="DC_STAMP"/>
    <property type="match status" value="1"/>
</dbReference>
<evidence type="ECO:0000256" key="5">
    <source>
        <dbReference type="SAM" id="Phobius"/>
    </source>
</evidence>
<dbReference type="AlphaFoldDB" id="A0A6J2STC7"/>
<dbReference type="RefSeq" id="XP_030079482.1">
    <property type="nucleotide sequence ID" value="XM_030223622.1"/>
</dbReference>
<keyword evidence="2 5" id="KW-0812">Transmembrane</keyword>
<accession>A0A6J2STC7</accession>
<dbReference type="InterPro" id="IPR012858">
    <property type="entry name" value="DC_STAMP-like"/>
</dbReference>
<evidence type="ECO:0000256" key="3">
    <source>
        <dbReference type="ARBA" id="ARBA00022989"/>
    </source>
</evidence>
<evidence type="ECO:0000313" key="8">
    <source>
        <dbReference type="Proteomes" id="UP000504633"/>
    </source>
</evidence>
<keyword evidence="4 5" id="KW-0472">Membrane</keyword>
<name>A0A6J2STC7_DROHY</name>
<feature type="transmembrane region" description="Helical" evidence="5">
    <location>
        <begin position="92"/>
        <end position="116"/>
    </location>
</feature>
<dbReference type="Pfam" id="PF26037">
    <property type="entry name" value="zf-RING_DCST1_C"/>
    <property type="match status" value="1"/>
</dbReference>